<dbReference type="PANTHER" id="PTHR38494:SF1">
    <property type="entry name" value="STEROID RECEPTOR-ASSOCIATED AND REGULATED PROTEIN"/>
    <property type="match status" value="1"/>
</dbReference>
<feature type="region of interest" description="Disordered" evidence="1">
    <location>
        <begin position="1"/>
        <end position="28"/>
    </location>
</feature>
<dbReference type="Proteomes" id="UP000005225">
    <property type="component" value="Unassembled WGS sequence"/>
</dbReference>
<dbReference type="RefSeq" id="XP_003783925.1">
    <property type="nucleotide sequence ID" value="XM_003783877.1"/>
</dbReference>
<dbReference type="PANTHER" id="PTHR38494">
    <property type="entry name" value="STEROID RECEPTOR-ASSOCIATED AND REGULATED PROTEIN"/>
    <property type="match status" value="1"/>
</dbReference>
<protein>
    <submittedName>
        <fullName evidence="2">Steroid receptor associated and regulated protein</fullName>
    </submittedName>
</protein>
<dbReference type="Pfam" id="PF15547">
    <property type="entry name" value="C1ORF64"/>
    <property type="match status" value="1"/>
</dbReference>
<evidence type="ECO:0000313" key="3">
    <source>
        <dbReference type="Proteomes" id="UP000005225"/>
    </source>
</evidence>
<dbReference type="GO" id="GO:0030331">
    <property type="term" value="F:nuclear estrogen receptor binding"/>
    <property type="evidence" value="ECO:0007669"/>
    <property type="project" value="Ensembl"/>
</dbReference>
<reference evidence="2" key="3">
    <citation type="submission" date="2025-09" db="UniProtKB">
        <authorList>
            <consortium name="Ensembl"/>
        </authorList>
    </citation>
    <scope>IDENTIFICATION</scope>
</reference>
<dbReference type="STRING" id="30611.ENSOGAP00000016041"/>
<dbReference type="OMA" id="AHLTFII"/>
<accession>H0XIV1</accession>
<reference evidence="3" key="1">
    <citation type="submission" date="2011-03" db="EMBL/GenBank/DDBJ databases">
        <title>Version 3 of the genome sequence of Otolemur garnettii (Bushbaby).</title>
        <authorList>
            <consortium name="The Broad Institute Genome Sequencing Platform"/>
            <person name="Di Palma F."/>
            <person name="Johnson J."/>
            <person name="Lander E.S."/>
            <person name="Lindblad-Toh K."/>
            <person name="Jaffe D.B."/>
            <person name="Gnerre S."/>
            <person name="MacCallum I."/>
            <person name="Przybylski D."/>
            <person name="Ribeiro F.J."/>
            <person name="Burton J.N."/>
            <person name="Walker B.J."/>
            <person name="Sharpe T."/>
            <person name="Hall G."/>
        </authorList>
    </citation>
    <scope>NUCLEOTIDE SEQUENCE [LARGE SCALE GENOMIC DNA]</scope>
</reference>
<dbReference type="InterPro" id="IPR027852">
    <property type="entry name" value="C1ORF64"/>
</dbReference>
<dbReference type="eggNOG" id="ENOG502TD74">
    <property type="taxonomic scope" value="Eukaryota"/>
</dbReference>
<dbReference type="EMBL" id="AAQR03021023">
    <property type="status" value="NOT_ANNOTATED_CDS"/>
    <property type="molecule type" value="Genomic_DNA"/>
</dbReference>
<reference evidence="2" key="2">
    <citation type="submission" date="2025-08" db="UniProtKB">
        <authorList>
            <consortium name="Ensembl"/>
        </authorList>
    </citation>
    <scope>IDENTIFICATION</scope>
</reference>
<dbReference type="FunCoup" id="H0XIV1">
    <property type="interactions" value="256"/>
</dbReference>
<dbReference type="GeneTree" id="ENSGT00390000000265"/>
<feature type="compositionally biased region" description="Polar residues" evidence="1">
    <location>
        <begin position="19"/>
        <end position="28"/>
    </location>
</feature>
<dbReference type="GeneID" id="100942879"/>
<keyword evidence="3" id="KW-1185">Reference proteome</keyword>
<dbReference type="HOGENOM" id="CLU_110067_0_0_1"/>
<organism evidence="2 3">
    <name type="scientific">Otolemur garnettii</name>
    <name type="common">Small-eared galago</name>
    <name type="synonym">Garnett's greater bushbaby</name>
    <dbReference type="NCBI Taxonomy" id="30611"/>
    <lineage>
        <taxon>Eukaryota</taxon>
        <taxon>Metazoa</taxon>
        <taxon>Chordata</taxon>
        <taxon>Craniata</taxon>
        <taxon>Vertebrata</taxon>
        <taxon>Euteleostomi</taxon>
        <taxon>Mammalia</taxon>
        <taxon>Eutheria</taxon>
        <taxon>Euarchontoglires</taxon>
        <taxon>Primates</taxon>
        <taxon>Strepsirrhini</taxon>
        <taxon>Lorisiformes</taxon>
        <taxon>Galagidae</taxon>
        <taxon>Otolemur</taxon>
    </lineage>
</organism>
<dbReference type="Ensembl" id="ENSOGAT00000028832.1">
    <property type="protein sequence ID" value="ENSOGAP00000016041.1"/>
    <property type="gene ID" value="ENSOGAG00000031033.1"/>
</dbReference>
<dbReference type="OrthoDB" id="9451422at2759"/>
<dbReference type="KEGG" id="oga:100942879"/>
<proteinExistence type="predicted"/>
<dbReference type="AlphaFoldDB" id="H0XIV1"/>
<sequence>MAPSGHPRDWRTSVKDTSLDTGLGTSSAGKLTRHQRAVPMAHLTFVIDCTSGKQLSLAASPPRATSPHRGPVIPPLKTYIVFCGENRPPPTQKTPLGSKDLAQARATLLPCRGIDTPAPSQVRPLCPQEVPEAAERPLKSGRSSTWGTVKDSLRALSSCVCGQAE</sequence>
<evidence type="ECO:0000313" key="2">
    <source>
        <dbReference type="Ensembl" id="ENSOGAP00000016041.1"/>
    </source>
</evidence>
<dbReference type="CTD" id="149563"/>
<dbReference type="InParanoid" id="H0XIV1"/>
<evidence type="ECO:0000256" key="1">
    <source>
        <dbReference type="SAM" id="MobiDB-lite"/>
    </source>
</evidence>
<dbReference type="GO" id="GO:0005634">
    <property type="term" value="C:nucleus"/>
    <property type="evidence" value="ECO:0007669"/>
    <property type="project" value="Ensembl"/>
</dbReference>
<gene>
    <name evidence="2" type="primary">SRARP</name>
</gene>
<name>H0XIV1_OTOGA</name>
<feature type="compositionally biased region" description="Basic and acidic residues" evidence="1">
    <location>
        <begin position="1"/>
        <end position="18"/>
    </location>
</feature>
<dbReference type="GO" id="GO:0005737">
    <property type="term" value="C:cytoplasm"/>
    <property type="evidence" value="ECO:0007669"/>
    <property type="project" value="Ensembl"/>
</dbReference>
<dbReference type="GO" id="GO:0033148">
    <property type="term" value="P:positive regulation of intracellular estrogen receptor signaling pathway"/>
    <property type="evidence" value="ECO:0007669"/>
    <property type="project" value="Ensembl"/>
</dbReference>